<dbReference type="RefSeq" id="WP_380800194.1">
    <property type="nucleotide sequence ID" value="NZ_JBHUIV010000006.1"/>
</dbReference>
<dbReference type="SUPFAM" id="SSF55729">
    <property type="entry name" value="Acyl-CoA N-acyltransferases (Nat)"/>
    <property type="match status" value="1"/>
</dbReference>
<proteinExistence type="predicted"/>
<accession>A0ABW5B6W1</accession>
<evidence type="ECO:0008006" key="3">
    <source>
        <dbReference type="Google" id="ProtNLM"/>
    </source>
</evidence>
<dbReference type="InterPro" id="IPR039968">
    <property type="entry name" value="BcerS-like"/>
</dbReference>
<comment type="caution">
    <text evidence="1">The sequence shown here is derived from an EMBL/GenBank/DDBJ whole genome shotgun (WGS) entry which is preliminary data.</text>
</comment>
<keyword evidence="2" id="KW-1185">Reference proteome</keyword>
<protein>
    <recommendedName>
        <fullName evidence="3">GNAT family N-acetyltransferase</fullName>
    </recommendedName>
</protein>
<dbReference type="InterPro" id="IPR016181">
    <property type="entry name" value="Acyl_CoA_acyltransferase"/>
</dbReference>
<evidence type="ECO:0000313" key="2">
    <source>
        <dbReference type="Proteomes" id="UP001597414"/>
    </source>
</evidence>
<organism evidence="1 2">
    <name type="scientific">Shivajiella indica</name>
    <dbReference type="NCBI Taxonomy" id="872115"/>
    <lineage>
        <taxon>Bacteria</taxon>
        <taxon>Pseudomonadati</taxon>
        <taxon>Bacteroidota</taxon>
        <taxon>Cytophagia</taxon>
        <taxon>Cytophagales</taxon>
        <taxon>Cyclobacteriaceae</taxon>
        <taxon>Shivajiella</taxon>
    </lineage>
</organism>
<dbReference type="PANTHER" id="PTHR41368">
    <property type="entry name" value="PROTEIN YGHO"/>
    <property type="match status" value="1"/>
</dbReference>
<dbReference type="EMBL" id="JBHUIV010000006">
    <property type="protein sequence ID" value="MFD2200476.1"/>
    <property type="molecule type" value="Genomic_DNA"/>
</dbReference>
<sequence>MSLLMVTSKQDEADFLKVHLNINQSNPNWIRPLDQDVLAVFDPKKNKFLKQGEIVRWVLKDTEQKPIGRIAAFVNRKYKNKGDKFPVGGIGFFDCIDDQISANTLFDTAKEWLSEKGMEAMDGPINFGDRDKWWGLLVEGFHQPIYNMNYNPPYYQKLFETYGFEPFYNQICFYLEVASESKQLDPKFYISHEKYSQLPEFKVSHLRKNDLTKFANDFSTVYNKAWATHDGNKEIAPAHALKLFNSIKPVMDEKLIWFTYYKDEPIAMWVNLPDINQIIKNFNGKLGLWEKLKFFFLKTFGKNSNFVGLVFGIVPEFQGKGIDYFMIVEAEKVIKKSTAYKTLELFWQGDFNPKILNISKNLGGKQSRRLITYRYLFDRSRKFERHPIL</sequence>
<name>A0ABW5B6W1_9BACT</name>
<reference evidence="2" key="1">
    <citation type="journal article" date="2019" name="Int. J. Syst. Evol. Microbiol.">
        <title>The Global Catalogue of Microorganisms (GCM) 10K type strain sequencing project: providing services to taxonomists for standard genome sequencing and annotation.</title>
        <authorList>
            <consortium name="The Broad Institute Genomics Platform"/>
            <consortium name="The Broad Institute Genome Sequencing Center for Infectious Disease"/>
            <person name="Wu L."/>
            <person name="Ma J."/>
        </authorList>
    </citation>
    <scope>NUCLEOTIDE SEQUENCE [LARGE SCALE GENOMIC DNA]</scope>
    <source>
        <strain evidence="2">KCTC 19812</strain>
    </source>
</reference>
<evidence type="ECO:0000313" key="1">
    <source>
        <dbReference type="EMBL" id="MFD2200476.1"/>
    </source>
</evidence>
<dbReference type="Proteomes" id="UP001597414">
    <property type="component" value="Unassembled WGS sequence"/>
</dbReference>
<dbReference type="PANTHER" id="PTHR41368:SF1">
    <property type="entry name" value="PROTEIN YGHO"/>
    <property type="match status" value="1"/>
</dbReference>
<gene>
    <name evidence="1" type="ORF">ACFSKV_02785</name>
</gene>